<keyword evidence="2" id="KW-1185">Reference proteome</keyword>
<organism evidence="1 2">
    <name type="scientific">Litoribrevibacter euphylliae</name>
    <dbReference type="NCBI Taxonomy" id="1834034"/>
    <lineage>
        <taxon>Bacteria</taxon>
        <taxon>Pseudomonadati</taxon>
        <taxon>Pseudomonadota</taxon>
        <taxon>Gammaproteobacteria</taxon>
        <taxon>Oceanospirillales</taxon>
        <taxon>Oceanospirillaceae</taxon>
        <taxon>Litoribrevibacter</taxon>
    </lineage>
</organism>
<proteinExistence type="predicted"/>
<sequence length="143" mass="15987">MDELHIEDFYKDCAVILLRLYRSFPRKVSVYVGDLCGYEETDDIGQYSNRFQACFSAIVWLTEEGYIRHAGNIGQEAIELATLTQAAFSHLSGKPLPTSDAHTSYATLAAQLHHCVTQATSDELCEVTRCLLNNLSVHGRSKD</sequence>
<comment type="caution">
    <text evidence="1">The sequence shown here is derived from an EMBL/GenBank/DDBJ whole genome shotgun (WGS) entry which is preliminary data.</text>
</comment>
<evidence type="ECO:0000313" key="2">
    <source>
        <dbReference type="Proteomes" id="UP001595476"/>
    </source>
</evidence>
<dbReference type="EMBL" id="JBHRSZ010000004">
    <property type="protein sequence ID" value="MFC3151168.1"/>
    <property type="molecule type" value="Genomic_DNA"/>
</dbReference>
<reference evidence="2" key="1">
    <citation type="journal article" date="2019" name="Int. J. Syst. Evol. Microbiol.">
        <title>The Global Catalogue of Microorganisms (GCM) 10K type strain sequencing project: providing services to taxonomists for standard genome sequencing and annotation.</title>
        <authorList>
            <consortium name="The Broad Institute Genomics Platform"/>
            <consortium name="The Broad Institute Genome Sequencing Center for Infectious Disease"/>
            <person name="Wu L."/>
            <person name="Ma J."/>
        </authorList>
    </citation>
    <scope>NUCLEOTIDE SEQUENCE [LARGE SCALE GENOMIC DNA]</scope>
    <source>
        <strain evidence="2">KCTC 52438</strain>
    </source>
</reference>
<gene>
    <name evidence="1" type="ORF">ACFOEK_09015</name>
</gene>
<dbReference type="RefSeq" id="WP_386719430.1">
    <property type="nucleotide sequence ID" value="NZ_JBHRSZ010000004.1"/>
</dbReference>
<dbReference type="Proteomes" id="UP001595476">
    <property type="component" value="Unassembled WGS sequence"/>
</dbReference>
<protein>
    <submittedName>
        <fullName evidence="1">Uncharacterized protein</fullName>
    </submittedName>
</protein>
<evidence type="ECO:0000313" key="1">
    <source>
        <dbReference type="EMBL" id="MFC3151168.1"/>
    </source>
</evidence>
<name>A0ABV7HET5_9GAMM</name>
<accession>A0ABV7HET5</accession>